<dbReference type="SUPFAM" id="SSF53850">
    <property type="entry name" value="Periplasmic binding protein-like II"/>
    <property type="match status" value="1"/>
</dbReference>
<evidence type="ECO:0000256" key="1">
    <source>
        <dbReference type="ARBA" id="ARBA00004418"/>
    </source>
</evidence>
<dbReference type="Gene3D" id="3.10.105.10">
    <property type="entry name" value="Dipeptide-binding Protein, Domain 3"/>
    <property type="match status" value="1"/>
</dbReference>
<dbReference type="EMBL" id="FOSQ01000001">
    <property type="protein sequence ID" value="SFK22601.1"/>
    <property type="molecule type" value="Genomic_DNA"/>
</dbReference>
<evidence type="ECO:0000259" key="4">
    <source>
        <dbReference type="Pfam" id="PF00496"/>
    </source>
</evidence>
<dbReference type="OrthoDB" id="9803988at2"/>
<dbReference type="AlphaFoldDB" id="A0A1I3XU62"/>
<dbReference type="InterPro" id="IPR000914">
    <property type="entry name" value="SBP_5_dom"/>
</dbReference>
<dbReference type="STRING" id="1123062.SAMN02745775_101620"/>
<feature type="domain" description="Solute-binding protein family 5" evidence="4">
    <location>
        <begin position="80"/>
        <end position="432"/>
    </location>
</feature>
<keyword evidence="3" id="KW-0732">Signal</keyword>
<dbReference type="RefSeq" id="WP_092955305.1">
    <property type="nucleotide sequence ID" value="NZ_FOSQ01000001.1"/>
</dbReference>
<dbReference type="GO" id="GO:1904680">
    <property type="term" value="F:peptide transmembrane transporter activity"/>
    <property type="evidence" value="ECO:0007669"/>
    <property type="project" value="TreeGrafter"/>
</dbReference>
<comment type="subcellular location">
    <subcellularLocation>
        <location evidence="1">Periplasm</location>
    </subcellularLocation>
</comment>
<evidence type="ECO:0000313" key="6">
    <source>
        <dbReference type="Proteomes" id="UP000199473"/>
    </source>
</evidence>
<reference evidence="5 6" key="1">
    <citation type="submission" date="2016-10" db="EMBL/GenBank/DDBJ databases">
        <authorList>
            <person name="de Groot N.N."/>
        </authorList>
    </citation>
    <scope>NUCLEOTIDE SEQUENCE [LARGE SCALE GENOMIC DNA]</scope>
    <source>
        <strain evidence="5 6">DSM 19981</strain>
    </source>
</reference>
<dbReference type="PROSITE" id="PS51318">
    <property type="entry name" value="TAT"/>
    <property type="match status" value="1"/>
</dbReference>
<dbReference type="Proteomes" id="UP000199473">
    <property type="component" value="Unassembled WGS sequence"/>
</dbReference>
<dbReference type="GO" id="GO:0043190">
    <property type="term" value="C:ATP-binding cassette (ABC) transporter complex"/>
    <property type="evidence" value="ECO:0007669"/>
    <property type="project" value="InterPro"/>
</dbReference>
<name>A0A1I3XU62_9PROT</name>
<dbReference type="InterPro" id="IPR039424">
    <property type="entry name" value="SBP_5"/>
</dbReference>
<dbReference type="InterPro" id="IPR006311">
    <property type="entry name" value="TAT_signal"/>
</dbReference>
<comment type="similarity">
    <text evidence="2">Belongs to the bacterial solute-binding protein 5 family.</text>
</comment>
<dbReference type="GO" id="GO:0015833">
    <property type="term" value="P:peptide transport"/>
    <property type="evidence" value="ECO:0007669"/>
    <property type="project" value="TreeGrafter"/>
</dbReference>
<sequence length="513" mass="57219">MTMIDRRGVLLGGTSLLGAAALPASSRAQTAEPRRGGTLTVGFDDNARTMDPTFSIQFSERQVLFLIYNTLTTIGTDFSIQPELARSWTIENEGKRYVLRLQAGVKFHDGTDFDAAAVKYNFDRRLDERVNSPQRSVLRPVIDNVEVVAPHVVAINLRTPYPSLLADLADRAGLMVSPTAAERLGQDFGRNPVGTGAFTFRQWVQGTSITLERNANYWEQGRPYLDRVVFRTIPNQIIGMQRLIVGEVDYVDSLTPEHIRQVEGRDGIVVQQARVGRWYSLQWQVDKPPFNNPLLRRAIAHALDRDRINTITMGGRGTIANGPVPPGLWWSSPDSVVHNHDPARARQLLAEAGIAPGTEITLAAPSDPLLRQIVQLVSEQLGAVGLRVVLAPVAQSEYYARTVQRAINFTPMAWTQRADPDGLFFILFHSRGFANSTGYNSPDLDAALDAARATTDVEARRRLYARAKEIVVTDLPYVPLYFAAEYAAVSRRIQGWVWTPDQIPRFRYAWRAS</sequence>
<evidence type="ECO:0000256" key="2">
    <source>
        <dbReference type="ARBA" id="ARBA00005695"/>
    </source>
</evidence>
<keyword evidence="6" id="KW-1185">Reference proteome</keyword>
<evidence type="ECO:0000256" key="3">
    <source>
        <dbReference type="ARBA" id="ARBA00022729"/>
    </source>
</evidence>
<dbReference type="GO" id="GO:0030288">
    <property type="term" value="C:outer membrane-bounded periplasmic space"/>
    <property type="evidence" value="ECO:0007669"/>
    <property type="project" value="UniProtKB-ARBA"/>
</dbReference>
<dbReference type="Gene3D" id="3.40.190.10">
    <property type="entry name" value="Periplasmic binding protein-like II"/>
    <property type="match status" value="1"/>
</dbReference>
<dbReference type="Gene3D" id="3.90.76.10">
    <property type="entry name" value="Dipeptide-binding Protein, Domain 1"/>
    <property type="match status" value="1"/>
</dbReference>
<gene>
    <name evidence="5" type="ORF">SAMN02745775_101620</name>
</gene>
<evidence type="ECO:0000313" key="5">
    <source>
        <dbReference type="EMBL" id="SFK22601.1"/>
    </source>
</evidence>
<accession>A0A1I3XU62</accession>
<dbReference type="PANTHER" id="PTHR30290:SF38">
    <property type="entry name" value="D,D-DIPEPTIDE-BINDING PERIPLASMIC PROTEIN DDPA-RELATED"/>
    <property type="match status" value="1"/>
</dbReference>
<dbReference type="PIRSF" id="PIRSF002741">
    <property type="entry name" value="MppA"/>
    <property type="match status" value="1"/>
</dbReference>
<proteinExistence type="inferred from homology"/>
<dbReference type="PANTHER" id="PTHR30290">
    <property type="entry name" value="PERIPLASMIC BINDING COMPONENT OF ABC TRANSPORTER"/>
    <property type="match status" value="1"/>
</dbReference>
<organism evidence="5 6">
    <name type="scientific">Falsiroseomonas stagni DSM 19981</name>
    <dbReference type="NCBI Taxonomy" id="1123062"/>
    <lineage>
        <taxon>Bacteria</taxon>
        <taxon>Pseudomonadati</taxon>
        <taxon>Pseudomonadota</taxon>
        <taxon>Alphaproteobacteria</taxon>
        <taxon>Acetobacterales</taxon>
        <taxon>Roseomonadaceae</taxon>
        <taxon>Falsiroseomonas</taxon>
    </lineage>
</organism>
<dbReference type="InterPro" id="IPR030678">
    <property type="entry name" value="Peptide/Ni-bd"/>
</dbReference>
<dbReference type="Pfam" id="PF00496">
    <property type="entry name" value="SBP_bac_5"/>
    <property type="match status" value="1"/>
</dbReference>
<protein>
    <submittedName>
        <fullName evidence="5">Peptide/nickel transport system substrate-binding protein</fullName>
    </submittedName>
</protein>